<dbReference type="EMBL" id="ML143425">
    <property type="protein sequence ID" value="TBU28050.1"/>
    <property type="molecule type" value="Genomic_DNA"/>
</dbReference>
<proteinExistence type="predicted"/>
<gene>
    <name evidence="1" type="ORF">BD311DRAFT_759073</name>
</gene>
<protein>
    <submittedName>
        <fullName evidence="1">Uncharacterized protein</fullName>
    </submittedName>
</protein>
<name>A0A4Q9MKE6_9APHY</name>
<dbReference type="Proteomes" id="UP000292957">
    <property type="component" value="Unassembled WGS sequence"/>
</dbReference>
<evidence type="ECO:0000313" key="1">
    <source>
        <dbReference type="EMBL" id="TBU28050.1"/>
    </source>
</evidence>
<dbReference type="AlphaFoldDB" id="A0A4Q9MKE6"/>
<reference evidence="1" key="1">
    <citation type="submission" date="2019-01" db="EMBL/GenBank/DDBJ databases">
        <title>Draft genome sequences of three monokaryotic isolates of the white-rot basidiomycete fungus Dichomitus squalens.</title>
        <authorList>
            <consortium name="DOE Joint Genome Institute"/>
            <person name="Lopez S.C."/>
            <person name="Andreopoulos B."/>
            <person name="Pangilinan J."/>
            <person name="Lipzen A."/>
            <person name="Riley R."/>
            <person name="Ahrendt S."/>
            <person name="Ng V."/>
            <person name="Barry K."/>
            <person name="Daum C."/>
            <person name="Grigoriev I.V."/>
            <person name="Hilden K.S."/>
            <person name="Makela M.R."/>
            <person name="de Vries R.P."/>
        </authorList>
    </citation>
    <scope>NUCLEOTIDE SEQUENCE [LARGE SCALE GENOMIC DNA]</scope>
    <source>
        <strain evidence="1">OM18370.1</strain>
    </source>
</reference>
<sequence length="53" mass="5663">MSHDLPVDADSHTSTPPLLLPLCSPLLRSFWLCGSFALVPGLTGNWSAIPCAR</sequence>
<accession>A0A4Q9MKE6</accession>
<organism evidence="1">
    <name type="scientific">Dichomitus squalens</name>
    <dbReference type="NCBI Taxonomy" id="114155"/>
    <lineage>
        <taxon>Eukaryota</taxon>
        <taxon>Fungi</taxon>
        <taxon>Dikarya</taxon>
        <taxon>Basidiomycota</taxon>
        <taxon>Agaricomycotina</taxon>
        <taxon>Agaricomycetes</taxon>
        <taxon>Polyporales</taxon>
        <taxon>Polyporaceae</taxon>
        <taxon>Dichomitus</taxon>
    </lineage>
</organism>